<evidence type="ECO:0000256" key="4">
    <source>
        <dbReference type="ARBA" id="ARBA00022670"/>
    </source>
</evidence>
<keyword evidence="6 10" id="KW-0378">Hydrolase</keyword>
<feature type="domain" description="Peptidase S8/S53" evidence="15">
    <location>
        <begin position="87"/>
        <end position="377"/>
    </location>
</feature>
<keyword evidence="17" id="KW-1185">Reference proteome</keyword>
<evidence type="ECO:0000256" key="14">
    <source>
        <dbReference type="SAM" id="SignalP"/>
    </source>
</evidence>
<keyword evidence="3" id="KW-1003">Cell membrane</keyword>
<sequence length="455" mass="46300">MSLKRVGALGAAVGVLALSGPATPALAQTEGPPRLDPSQQAGSSLDPMNFPQQQACMGSSSGGTIEEKPWSQQVLGVDRIHAQGLTGAGTKAAVIDTGVNHHPRLPNLEDGPTSIHDDRGSEDCDGHGTIVAGIIGAQPDPTGQDAYVGMAPDAQILSIRQTSSLFKDNETNQTVGNTKTMAQAINHAVASGANVINISQSSCQTIAQASNFQDSGNQMLHNAVINAYNAGVVVVAAAGNVGGQCQKNATGDPTTAVLPAWFDEYVLTVSSTNRQGAPSEFDVPGPWVDVAAPGEGLIALDPGVAGEGLASQVAEGENGQMGPIQGTSFAAPYVSGLALLVQQKHPELDAGEVMERIKTTALHPGGANGKNDIVGYGMIDPQAALSDVVPAEHGKAPPPKGETHLAADALQQKDLPAIIVAIGGAGAGIAAIIFTAFLINAVRSVRARTRGSGED</sequence>
<dbReference type="PROSITE" id="PS00136">
    <property type="entry name" value="SUBTILASE_ASP"/>
    <property type="match status" value="1"/>
</dbReference>
<evidence type="ECO:0000256" key="10">
    <source>
        <dbReference type="PROSITE-ProRule" id="PRU01240"/>
    </source>
</evidence>
<name>A0ABP5SGK6_9PSEU</name>
<keyword evidence="5 13" id="KW-0812">Transmembrane</keyword>
<evidence type="ECO:0000256" key="2">
    <source>
        <dbReference type="ARBA" id="ARBA00011073"/>
    </source>
</evidence>
<dbReference type="InterPro" id="IPR015500">
    <property type="entry name" value="Peptidase_S8_subtilisin-rel"/>
</dbReference>
<evidence type="ECO:0000256" key="6">
    <source>
        <dbReference type="ARBA" id="ARBA00022801"/>
    </source>
</evidence>
<proteinExistence type="inferred from homology"/>
<dbReference type="Proteomes" id="UP001501218">
    <property type="component" value="Unassembled WGS sequence"/>
</dbReference>
<keyword evidence="4 10" id="KW-0645">Protease</keyword>
<evidence type="ECO:0000256" key="12">
    <source>
        <dbReference type="SAM" id="MobiDB-lite"/>
    </source>
</evidence>
<feature type="transmembrane region" description="Helical" evidence="13">
    <location>
        <begin position="417"/>
        <end position="442"/>
    </location>
</feature>
<dbReference type="RefSeq" id="WP_344125406.1">
    <property type="nucleotide sequence ID" value="NZ_BAAARA010000001.1"/>
</dbReference>
<keyword evidence="9 13" id="KW-0472">Membrane</keyword>
<dbReference type="SUPFAM" id="SSF52743">
    <property type="entry name" value="Subtilisin-like"/>
    <property type="match status" value="1"/>
</dbReference>
<evidence type="ECO:0000256" key="5">
    <source>
        <dbReference type="ARBA" id="ARBA00022692"/>
    </source>
</evidence>
<dbReference type="PANTHER" id="PTHR43806">
    <property type="entry name" value="PEPTIDASE S8"/>
    <property type="match status" value="1"/>
</dbReference>
<evidence type="ECO:0000256" key="3">
    <source>
        <dbReference type="ARBA" id="ARBA00022475"/>
    </source>
</evidence>
<dbReference type="PRINTS" id="PR00723">
    <property type="entry name" value="SUBTILISIN"/>
</dbReference>
<evidence type="ECO:0000313" key="16">
    <source>
        <dbReference type="EMBL" id="GAA2330705.1"/>
    </source>
</evidence>
<evidence type="ECO:0000256" key="9">
    <source>
        <dbReference type="ARBA" id="ARBA00023136"/>
    </source>
</evidence>
<protein>
    <submittedName>
        <fullName evidence="16">Type VII secretion system ESX-1 serine protease mycosin MycP1</fullName>
    </submittedName>
</protein>
<dbReference type="InterPro" id="IPR023834">
    <property type="entry name" value="T7SS_pept_S8A_mycosin"/>
</dbReference>
<dbReference type="EMBL" id="BAAARA010000001">
    <property type="protein sequence ID" value="GAA2330705.1"/>
    <property type="molecule type" value="Genomic_DNA"/>
</dbReference>
<evidence type="ECO:0000256" key="11">
    <source>
        <dbReference type="RuleBase" id="RU003355"/>
    </source>
</evidence>
<keyword evidence="7 10" id="KW-0720">Serine protease</keyword>
<dbReference type="GO" id="GO:0006508">
    <property type="term" value="P:proteolysis"/>
    <property type="evidence" value="ECO:0007669"/>
    <property type="project" value="UniProtKB-KW"/>
</dbReference>
<evidence type="ECO:0000259" key="15">
    <source>
        <dbReference type="Pfam" id="PF00082"/>
    </source>
</evidence>
<keyword evidence="14" id="KW-0732">Signal</keyword>
<dbReference type="PROSITE" id="PS00137">
    <property type="entry name" value="SUBTILASE_HIS"/>
    <property type="match status" value="1"/>
</dbReference>
<evidence type="ECO:0000256" key="7">
    <source>
        <dbReference type="ARBA" id="ARBA00022825"/>
    </source>
</evidence>
<feature type="active site" description="Charge relay system" evidence="10">
    <location>
        <position position="328"/>
    </location>
</feature>
<keyword evidence="8 13" id="KW-1133">Transmembrane helix</keyword>
<feature type="active site" description="Charge relay system" evidence="10">
    <location>
        <position position="96"/>
    </location>
</feature>
<evidence type="ECO:0000256" key="8">
    <source>
        <dbReference type="ARBA" id="ARBA00022989"/>
    </source>
</evidence>
<evidence type="ECO:0000313" key="17">
    <source>
        <dbReference type="Proteomes" id="UP001501218"/>
    </source>
</evidence>
<dbReference type="InterPro" id="IPR050131">
    <property type="entry name" value="Peptidase_S8_subtilisin-like"/>
</dbReference>
<dbReference type="InterPro" id="IPR022398">
    <property type="entry name" value="Peptidase_S8_His-AS"/>
</dbReference>
<evidence type="ECO:0000256" key="13">
    <source>
        <dbReference type="SAM" id="Phobius"/>
    </source>
</evidence>
<dbReference type="PANTHER" id="PTHR43806:SF11">
    <property type="entry name" value="CEREVISIN-RELATED"/>
    <property type="match status" value="1"/>
</dbReference>
<dbReference type="InterPro" id="IPR000209">
    <property type="entry name" value="Peptidase_S8/S53_dom"/>
</dbReference>
<gene>
    <name evidence="16" type="primary">mycP1</name>
    <name evidence="16" type="ORF">GCM10009854_01940</name>
</gene>
<dbReference type="PROSITE" id="PS51892">
    <property type="entry name" value="SUBTILASE"/>
    <property type="match status" value="1"/>
</dbReference>
<dbReference type="InterPro" id="IPR036852">
    <property type="entry name" value="Peptidase_S8/S53_dom_sf"/>
</dbReference>
<dbReference type="InterPro" id="IPR023827">
    <property type="entry name" value="Peptidase_S8_Asp-AS"/>
</dbReference>
<dbReference type="Pfam" id="PF00082">
    <property type="entry name" value="Peptidase_S8"/>
    <property type="match status" value="1"/>
</dbReference>
<comment type="subcellular location">
    <subcellularLocation>
        <location evidence="1">Cell membrane</location>
        <topology evidence="1">Single-pass membrane protein</topology>
    </subcellularLocation>
</comment>
<dbReference type="NCBIfam" id="TIGR03921">
    <property type="entry name" value="T7SS_mycosin"/>
    <property type="match status" value="1"/>
</dbReference>
<reference evidence="17" key="1">
    <citation type="journal article" date="2019" name="Int. J. Syst. Evol. Microbiol.">
        <title>The Global Catalogue of Microorganisms (GCM) 10K type strain sequencing project: providing services to taxonomists for standard genome sequencing and annotation.</title>
        <authorList>
            <consortium name="The Broad Institute Genomics Platform"/>
            <consortium name="The Broad Institute Genome Sequencing Center for Infectious Disease"/>
            <person name="Wu L."/>
            <person name="Ma J."/>
        </authorList>
    </citation>
    <scope>NUCLEOTIDE SEQUENCE [LARGE SCALE GENOMIC DNA]</scope>
    <source>
        <strain evidence="17">JCM 16221</strain>
    </source>
</reference>
<feature type="region of interest" description="Disordered" evidence="12">
    <location>
        <begin position="24"/>
        <end position="45"/>
    </location>
</feature>
<feature type="chain" id="PRO_5046138878" evidence="14">
    <location>
        <begin position="28"/>
        <end position="455"/>
    </location>
</feature>
<dbReference type="GO" id="GO:0008233">
    <property type="term" value="F:peptidase activity"/>
    <property type="evidence" value="ECO:0007669"/>
    <property type="project" value="UniProtKB-KW"/>
</dbReference>
<feature type="signal peptide" evidence="14">
    <location>
        <begin position="1"/>
        <end position="27"/>
    </location>
</feature>
<feature type="active site" description="Charge relay system" evidence="10">
    <location>
        <position position="127"/>
    </location>
</feature>
<dbReference type="Gene3D" id="3.40.50.200">
    <property type="entry name" value="Peptidase S8/S53 domain"/>
    <property type="match status" value="1"/>
</dbReference>
<dbReference type="InterPro" id="IPR023828">
    <property type="entry name" value="Peptidase_S8_Ser-AS"/>
</dbReference>
<accession>A0ABP5SGK6</accession>
<comment type="caution">
    <text evidence="16">The sequence shown here is derived from an EMBL/GenBank/DDBJ whole genome shotgun (WGS) entry which is preliminary data.</text>
</comment>
<comment type="similarity">
    <text evidence="2 10 11">Belongs to the peptidase S8 family.</text>
</comment>
<evidence type="ECO:0000256" key="1">
    <source>
        <dbReference type="ARBA" id="ARBA00004162"/>
    </source>
</evidence>
<organism evidence="16 17">
    <name type="scientific">Saccharopolyspora halophila</name>
    <dbReference type="NCBI Taxonomy" id="405551"/>
    <lineage>
        <taxon>Bacteria</taxon>
        <taxon>Bacillati</taxon>
        <taxon>Actinomycetota</taxon>
        <taxon>Actinomycetes</taxon>
        <taxon>Pseudonocardiales</taxon>
        <taxon>Pseudonocardiaceae</taxon>
        <taxon>Saccharopolyspora</taxon>
    </lineage>
</organism>
<dbReference type="PROSITE" id="PS00138">
    <property type="entry name" value="SUBTILASE_SER"/>
    <property type="match status" value="1"/>
</dbReference>